<evidence type="ECO:0000313" key="1">
    <source>
        <dbReference type="EMBL" id="ADF63957.1"/>
    </source>
</evidence>
<sequence length="282" mass="32066">MLVRGTSWRQGHVLKHDDAVSLGLLKPDETNHKVVVITHDCDLQSNSEKNVELMFGPLKKGSSKMKRAKHPRILDLCFENPESAKKNAVELRHERKVIISKEAFRCEENDPAFSISTEEKQALKQWLAAKYGRPAFPNSFEERLRAYDEDKKFIFEKEVADIIATNAEHLIGVFFDLGEERFNDLEEGIPYELSINVVYDATEGGPDARGAAEQTCSDLKALFYKFYGDPILGHSELIELNTCIAVADTHFSLYALRRMDQWRVEYISLEEDSYGDFIGAGV</sequence>
<dbReference type="EMBL" id="CP001918">
    <property type="protein sequence ID" value="ADF63957.1"/>
    <property type="molecule type" value="Genomic_DNA"/>
</dbReference>
<dbReference type="RefSeq" id="WP_013098799.1">
    <property type="nucleotide sequence ID" value="NC_014121.1"/>
</dbReference>
<dbReference type="STRING" id="716541.ECL_04428"/>
<dbReference type="eggNOG" id="ENOG5032QU9">
    <property type="taxonomic scope" value="Bacteria"/>
</dbReference>
<protein>
    <submittedName>
        <fullName evidence="1">Uncharacterized protein</fullName>
    </submittedName>
</protein>
<dbReference type="Proteomes" id="UP000002363">
    <property type="component" value="Chromosome"/>
</dbReference>
<keyword evidence="2" id="KW-1185">Reference proteome</keyword>
<dbReference type="OrthoDB" id="583587at2"/>
<dbReference type="PATRIC" id="fig|716541.4.peg.4585"/>
<gene>
    <name evidence="1" type="ordered locus">ECL_04428</name>
</gene>
<reference evidence="1 2" key="1">
    <citation type="journal article" date="2010" name="J. Bacteriol.">
        <title>Complete genome sequence of Enterobacter cloacae subsp. cloacae type strain ATCC 13047.</title>
        <authorList>
            <person name="Ren Y."/>
            <person name="Ren Y."/>
            <person name="Zhou Z."/>
            <person name="Guo X."/>
            <person name="Li Y."/>
            <person name="Feng L."/>
            <person name="Wang L."/>
        </authorList>
    </citation>
    <scope>NUCLEOTIDE SEQUENCE [LARGE SCALE GENOMIC DNA]</scope>
    <source>
        <strain evidence="2">ATCC 13047 / DSM 30054 / NBRC 13535 / NCTC 10005 / WDCM 00083 / NCDC 279-56</strain>
    </source>
</reference>
<dbReference type="AlphaFoldDB" id="A0A0H3CTM8"/>
<proteinExistence type="predicted"/>
<name>A0A0H3CTM8_ENTCC</name>
<organism evidence="1 2">
    <name type="scientific">Enterobacter cloacae subsp. cloacae (strain ATCC 13047 / DSM 30054 / NBRC 13535 / NCTC 10005 / WDCM 00083 / NCDC 279-56)</name>
    <dbReference type="NCBI Taxonomy" id="716541"/>
    <lineage>
        <taxon>Bacteria</taxon>
        <taxon>Pseudomonadati</taxon>
        <taxon>Pseudomonadota</taxon>
        <taxon>Gammaproteobacteria</taxon>
        <taxon>Enterobacterales</taxon>
        <taxon>Enterobacteriaceae</taxon>
        <taxon>Enterobacter</taxon>
        <taxon>Enterobacter cloacae complex</taxon>
    </lineage>
</organism>
<dbReference type="HOGENOM" id="CLU_993440_0_0_6"/>
<accession>A0A0H3CTM8</accession>
<dbReference type="KEGG" id="enc:ECL_04428"/>
<evidence type="ECO:0000313" key="2">
    <source>
        <dbReference type="Proteomes" id="UP000002363"/>
    </source>
</evidence>
<dbReference type="EnsemblBacteria" id="ADF63957">
    <property type="protein sequence ID" value="ADF63957"/>
    <property type="gene ID" value="ECL_04428"/>
</dbReference>